<dbReference type="OrthoDB" id="7571897at2"/>
<gene>
    <name evidence="3" type="ORF">DFR49_0958</name>
</gene>
<comment type="caution">
    <text evidence="3">The sequence shown here is derived from an EMBL/GenBank/DDBJ whole genome shotgun (WGS) entry which is preliminary data.</text>
</comment>
<keyword evidence="4" id="KW-1185">Reference proteome</keyword>
<feature type="coiled-coil region" evidence="1">
    <location>
        <begin position="102"/>
        <end position="129"/>
    </location>
</feature>
<keyword evidence="1" id="KW-0175">Coiled coil</keyword>
<proteinExistence type="predicted"/>
<organism evidence="3 4">
    <name type="scientific">Hephaestia caeni</name>
    <dbReference type="NCBI Taxonomy" id="645617"/>
    <lineage>
        <taxon>Bacteria</taxon>
        <taxon>Pseudomonadati</taxon>
        <taxon>Pseudomonadota</taxon>
        <taxon>Alphaproteobacteria</taxon>
        <taxon>Sphingomonadales</taxon>
        <taxon>Sphingomonadaceae</taxon>
        <taxon>Hephaestia</taxon>
    </lineage>
</organism>
<dbReference type="AlphaFoldDB" id="A0A397PGX8"/>
<dbReference type="Proteomes" id="UP000266568">
    <property type="component" value="Unassembled WGS sequence"/>
</dbReference>
<name>A0A397PGX8_9SPHN</name>
<feature type="compositionally biased region" description="Basic and acidic residues" evidence="2">
    <location>
        <begin position="74"/>
        <end position="85"/>
    </location>
</feature>
<evidence type="ECO:0000256" key="1">
    <source>
        <dbReference type="SAM" id="Coils"/>
    </source>
</evidence>
<accession>A0A397PGX8</accession>
<evidence type="ECO:0000256" key="2">
    <source>
        <dbReference type="SAM" id="MobiDB-lite"/>
    </source>
</evidence>
<sequence>MTQGDTPVTPQARRWAKTELRLKEKLAVMAADANAKLAVAELARRTGVGRNVIYTHHASMLTELRRLRSERAKDVRAEGHGDRQHASVQQMHAKCAEAATQNAVLLRRALEAEARAERAEMRNAQLVKEVARLSKPHPIRDVDA</sequence>
<evidence type="ECO:0000313" key="3">
    <source>
        <dbReference type="EMBL" id="RIA46417.1"/>
    </source>
</evidence>
<evidence type="ECO:0000313" key="4">
    <source>
        <dbReference type="Proteomes" id="UP000266568"/>
    </source>
</evidence>
<reference evidence="3 4" key="1">
    <citation type="submission" date="2018-08" db="EMBL/GenBank/DDBJ databases">
        <title>Genomic Encyclopedia of Type Strains, Phase IV (KMG-IV): sequencing the most valuable type-strain genomes for metagenomic binning, comparative biology and taxonomic classification.</title>
        <authorList>
            <person name="Goeker M."/>
        </authorList>
    </citation>
    <scope>NUCLEOTIDE SEQUENCE [LARGE SCALE GENOMIC DNA]</scope>
    <source>
        <strain evidence="3 4">DSM 25527</strain>
    </source>
</reference>
<dbReference type="EMBL" id="QXDC01000002">
    <property type="protein sequence ID" value="RIA46417.1"/>
    <property type="molecule type" value="Genomic_DNA"/>
</dbReference>
<feature type="region of interest" description="Disordered" evidence="2">
    <location>
        <begin position="74"/>
        <end position="94"/>
    </location>
</feature>
<protein>
    <submittedName>
        <fullName evidence="3">Uncharacterized protein</fullName>
    </submittedName>
</protein>